<dbReference type="SUPFAM" id="SSF54814">
    <property type="entry name" value="Prokaryotic type KH domain (KH-domain type II)"/>
    <property type="match status" value="1"/>
</dbReference>
<evidence type="ECO:0000256" key="5">
    <source>
        <dbReference type="ARBA" id="ARBA00023274"/>
    </source>
</evidence>
<evidence type="ECO:0000256" key="6">
    <source>
        <dbReference type="ARBA" id="ARBA00024998"/>
    </source>
</evidence>
<dbReference type="HAMAP" id="MF_01309_B">
    <property type="entry name" value="Ribosomal_uS3_B"/>
    <property type="match status" value="1"/>
</dbReference>
<dbReference type="FunFam" id="3.30.300.20:FF:000001">
    <property type="entry name" value="30S ribosomal protein S3"/>
    <property type="match status" value="1"/>
</dbReference>
<evidence type="ECO:0000256" key="4">
    <source>
        <dbReference type="ARBA" id="ARBA00022980"/>
    </source>
</evidence>
<feature type="compositionally biased region" description="Low complexity" evidence="10">
    <location>
        <begin position="227"/>
        <end position="237"/>
    </location>
</feature>
<comment type="similarity">
    <text evidence="1 8 9">Belongs to the universal ribosomal protein uS3 family.</text>
</comment>
<dbReference type="SMART" id="SM00322">
    <property type="entry name" value="KH"/>
    <property type="match status" value="1"/>
</dbReference>
<dbReference type="InterPro" id="IPR015946">
    <property type="entry name" value="KH_dom-like_a/b"/>
</dbReference>
<dbReference type="InterPro" id="IPR057258">
    <property type="entry name" value="Ribosomal_uS3"/>
</dbReference>
<protein>
    <recommendedName>
        <fullName evidence="7 8">Small ribosomal subunit protein uS3</fullName>
    </recommendedName>
</protein>
<dbReference type="InterPro" id="IPR009019">
    <property type="entry name" value="KH_sf_prok-type"/>
</dbReference>
<dbReference type="Pfam" id="PF07650">
    <property type="entry name" value="KH_2"/>
    <property type="match status" value="1"/>
</dbReference>
<dbReference type="HOGENOM" id="CLU_058591_0_2_9"/>
<dbReference type="STRING" id="336988.NT96_06195"/>
<evidence type="ECO:0000256" key="7">
    <source>
        <dbReference type="ARBA" id="ARBA00035257"/>
    </source>
</evidence>
<dbReference type="PROSITE" id="PS00548">
    <property type="entry name" value="RIBOSOMAL_S3"/>
    <property type="match status" value="1"/>
</dbReference>
<dbReference type="SUPFAM" id="SSF54821">
    <property type="entry name" value="Ribosomal protein S3 C-terminal domain"/>
    <property type="match status" value="1"/>
</dbReference>
<keyword evidence="5 8" id="KW-0687">Ribonucleoprotein</keyword>
<proteinExistence type="inferred from homology"/>
<dbReference type="InterPro" id="IPR018280">
    <property type="entry name" value="Ribosomal_uS3_CS"/>
</dbReference>
<reference evidence="12 13" key="1">
    <citation type="journal article" date="2012" name="PLoS ONE">
        <title>Functional divergence in the genus oenococcus as predicted by genome sequencing of the newly-described species, Oenococcus kitaharae.</title>
        <authorList>
            <person name="Borneman A.R."/>
            <person name="McCarthy J.M."/>
            <person name="Chambers P.J."/>
            <person name="Bartowsky E.J."/>
        </authorList>
    </citation>
    <scope>NUCLEOTIDE SEQUENCE [LARGE SCALE GENOMIC DNA]</scope>
    <source>
        <strain evidence="13">DSM17330</strain>
    </source>
</reference>
<dbReference type="PROSITE" id="PS50823">
    <property type="entry name" value="KH_TYPE_2"/>
    <property type="match status" value="1"/>
</dbReference>
<dbReference type="GO" id="GO:0019843">
    <property type="term" value="F:rRNA binding"/>
    <property type="evidence" value="ECO:0007669"/>
    <property type="project" value="UniProtKB-UniRule"/>
</dbReference>
<dbReference type="OrthoDB" id="9806396at2"/>
<dbReference type="Gene3D" id="3.30.1140.32">
    <property type="entry name" value="Ribosomal protein S3, C-terminal domain"/>
    <property type="match status" value="1"/>
</dbReference>
<gene>
    <name evidence="8" type="primary">rpsC</name>
    <name evidence="12" type="ORF">OKIT_1037</name>
</gene>
<evidence type="ECO:0000259" key="11">
    <source>
        <dbReference type="PROSITE" id="PS50823"/>
    </source>
</evidence>
<dbReference type="InterPro" id="IPR005704">
    <property type="entry name" value="Ribosomal_uS3_bac-typ"/>
</dbReference>
<evidence type="ECO:0000256" key="8">
    <source>
        <dbReference type="HAMAP-Rule" id="MF_01309"/>
    </source>
</evidence>
<evidence type="ECO:0000256" key="1">
    <source>
        <dbReference type="ARBA" id="ARBA00010761"/>
    </source>
</evidence>
<dbReference type="GO" id="GO:0006412">
    <property type="term" value="P:translation"/>
    <property type="evidence" value="ECO:0007669"/>
    <property type="project" value="UniProtKB-UniRule"/>
</dbReference>
<dbReference type="EMBL" id="AFVZ01000001">
    <property type="protein sequence ID" value="EHN59140.1"/>
    <property type="molecule type" value="Genomic_DNA"/>
</dbReference>
<dbReference type="InterPro" id="IPR036419">
    <property type="entry name" value="Ribosomal_S3_C_sf"/>
</dbReference>
<evidence type="ECO:0000313" key="12">
    <source>
        <dbReference type="EMBL" id="EHN59140.1"/>
    </source>
</evidence>
<dbReference type="InterPro" id="IPR004044">
    <property type="entry name" value="KH_dom_type_2"/>
</dbReference>
<keyword evidence="13" id="KW-1185">Reference proteome</keyword>
<feature type="compositionally biased region" description="Polar residues" evidence="10">
    <location>
        <begin position="259"/>
        <end position="271"/>
    </location>
</feature>
<evidence type="ECO:0000256" key="9">
    <source>
        <dbReference type="RuleBase" id="RU003624"/>
    </source>
</evidence>
<keyword evidence="3 8" id="KW-0694">RNA-binding</keyword>
<dbReference type="RefSeq" id="WP_007745869.1">
    <property type="nucleotide sequence ID" value="NZ_CM001398.1"/>
</dbReference>
<dbReference type="Gene3D" id="3.30.300.20">
    <property type="match status" value="1"/>
</dbReference>
<dbReference type="Proteomes" id="UP000004959">
    <property type="component" value="Chromosome"/>
</dbReference>
<dbReference type="GO" id="GO:0003729">
    <property type="term" value="F:mRNA binding"/>
    <property type="evidence" value="ECO:0007669"/>
    <property type="project" value="UniProtKB-UniRule"/>
</dbReference>
<evidence type="ECO:0000256" key="3">
    <source>
        <dbReference type="ARBA" id="ARBA00022884"/>
    </source>
</evidence>
<evidence type="ECO:0000256" key="2">
    <source>
        <dbReference type="ARBA" id="ARBA00022730"/>
    </source>
</evidence>
<evidence type="ECO:0000256" key="10">
    <source>
        <dbReference type="SAM" id="MobiDB-lite"/>
    </source>
</evidence>
<comment type="subunit">
    <text evidence="8">Part of the 30S ribosomal subunit. Forms a tight complex with proteins S10 and S14.</text>
</comment>
<accession>G9WFI3</accession>
<dbReference type="InterPro" id="IPR001351">
    <property type="entry name" value="Ribosomal_uS3_C"/>
</dbReference>
<sequence>MGQKINPIGFRVGIIRDWDAKWYADRKEYVPTLQEDLRIRKYLEKNLKDAAVDRVMIERTEPTRINLTIHTAKPGIVIGRGGADVERLRSELSKLTTPYKGQPKRVNINIVEIRKPDLNAHLVGQQIASDLERRVAFRRAMRGAIQRAQRAGAKGIRTMVSGRLNGADIARKEQYTEGTVPLHTLRADIDYSWDEAMTSYGNLGIKTWIYRGDAEHGQFIKDEDAEASANSRGSRSGSRGRGNAGSRQGNRPRRPRAEQSANQARTQGGNN</sequence>
<feature type="domain" description="KH type-2" evidence="11">
    <location>
        <begin position="39"/>
        <end position="114"/>
    </location>
</feature>
<dbReference type="GO" id="GO:0022627">
    <property type="term" value="C:cytosolic small ribosomal subunit"/>
    <property type="evidence" value="ECO:0007669"/>
    <property type="project" value="TreeGrafter"/>
</dbReference>
<keyword evidence="2 8" id="KW-0699">rRNA-binding</keyword>
<organism evidence="12 13">
    <name type="scientific">Oenococcus kitaharae DSM 17330</name>
    <dbReference type="NCBI Taxonomy" id="1045004"/>
    <lineage>
        <taxon>Bacteria</taxon>
        <taxon>Bacillati</taxon>
        <taxon>Bacillota</taxon>
        <taxon>Bacilli</taxon>
        <taxon>Lactobacillales</taxon>
        <taxon>Lactobacillaceae</taxon>
        <taxon>Oenococcus</taxon>
    </lineage>
</organism>
<dbReference type="CDD" id="cd02412">
    <property type="entry name" value="KH-II_30S_S3"/>
    <property type="match status" value="1"/>
</dbReference>
<feature type="region of interest" description="Disordered" evidence="10">
    <location>
        <begin position="221"/>
        <end position="271"/>
    </location>
</feature>
<evidence type="ECO:0000313" key="13">
    <source>
        <dbReference type="Proteomes" id="UP000004959"/>
    </source>
</evidence>
<dbReference type="PANTHER" id="PTHR11760">
    <property type="entry name" value="30S/40S RIBOSOMAL PROTEIN S3"/>
    <property type="match status" value="1"/>
</dbReference>
<comment type="caution">
    <text evidence="12">The sequence shown here is derived from an EMBL/GenBank/DDBJ whole genome shotgun (WGS) entry which is preliminary data.</text>
</comment>
<dbReference type="Pfam" id="PF00189">
    <property type="entry name" value="Ribosomal_S3_C"/>
    <property type="match status" value="1"/>
</dbReference>
<dbReference type="PANTHER" id="PTHR11760:SF19">
    <property type="entry name" value="SMALL RIBOSOMAL SUBUNIT PROTEIN US3C"/>
    <property type="match status" value="1"/>
</dbReference>
<comment type="function">
    <text evidence="6 8">Binds the lower part of the 30S subunit head. Binds mRNA in the 70S ribosome, positioning it for translation.</text>
</comment>
<dbReference type="NCBIfam" id="TIGR01009">
    <property type="entry name" value="rpsC_bact"/>
    <property type="match status" value="1"/>
</dbReference>
<name>G9WFI3_9LACO</name>
<dbReference type="InterPro" id="IPR004087">
    <property type="entry name" value="KH_dom"/>
</dbReference>
<dbReference type="PATRIC" id="fig|1045004.4.peg.1036"/>
<dbReference type="GO" id="GO:0003735">
    <property type="term" value="F:structural constituent of ribosome"/>
    <property type="evidence" value="ECO:0007669"/>
    <property type="project" value="InterPro"/>
</dbReference>
<dbReference type="eggNOG" id="COG0092">
    <property type="taxonomic scope" value="Bacteria"/>
</dbReference>
<dbReference type="AlphaFoldDB" id="G9WFI3"/>
<keyword evidence="4 8" id="KW-0689">Ribosomal protein</keyword>